<dbReference type="HOGENOM" id="CLU_2940469_0_0_12"/>
<sequence>MPQKPSVIDVLAGVSLSKLGLKIGQDVRFLTLYTSGRVACGKRFYLIDRYVIKIVLDCVL</sequence>
<keyword evidence="2" id="KW-1185">Reference proteome</keyword>
<name>S3K4H9_TREMA</name>
<organism evidence="1 2">
    <name type="scientific">Treponema maltophilum ATCC 51939</name>
    <dbReference type="NCBI Taxonomy" id="1125699"/>
    <lineage>
        <taxon>Bacteria</taxon>
        <taxon>Pseudomonadati</taxon>
        <taxon>Spirochaetota</taxon>
        <taxon>Spirochaetia</taxon>
        <taxon>Spirochaetales</taxon>
        <taxon>Treponemataceae</taxon>
        <taxon>Treponema</taxon>
    </lineage>
</organism>
<accession>S3K4H9</accession>
<gene>
    <name evidence="1" type="ORF">HMPREF9194_00449</name>
</gene>
<dbReference type="Proteomes" id="UP000014541">
    <property type="component" value="Unassembled WGS sequence"/>
</dbReference>
<proteinExistence type="predicted"/>
<protein>
    <submittedName>
        <fullName evidence="1">Uncharacterized protein</fullName>
    </submittedName>
</protein>
<dbReference type="AlphaFoldDB" id="S3K4H9"/>
<dbReference type="EMBL" id="ATFF01000002">
    <property type="protein sequence ID" value="EPF32450.1"/>
    <property type="molecule type" value="Genomic_DNA"/>
</dbReference>
<comment type="caution">
    <text evidence="1">The sequence shown here is derived from an EMBL/GenBank/DDBJ whole genome shotgun (WGS) entry which is preliminary data.</text>
</comment>
<reference evidence="1 2" key="1">
    <citation type="submission" date="2013-04" db="EMBL/GenBank/DDBJ databases">
        <title>The Genome Sequence of Treponema maltophilum ATCC 51939.</title>
        <authorList>
            <consortium name="The Broad Institute Genomics Platform"/>
            <person name="Earl A."/>
            <person name="Ward D."/>
            <person name="Feldgarden M."/>
            <person name="Gevers D."/>
            <person name="Leonetti C."/>
            <person name="Blanton J.M."/>
            <person name="Dewhirst F.E."/>
            <person name="Izard J."/>
            <person name="Walker B."/>
            <person name="Young S."/>
            <person name="Zeng Q."/>
            <person name="Gargeya S."/>
            <person name="Fitzgerald M."/>
            <person name="Haas B."/>
            <person name="Abouelleil A."/>
            <person name="Allen A.W."/>
            <person name="Alvarado L."/>
            <person name="Arachchi H.M."/>
            <person name="Berlin A.M."/>
            <person name="Chapman S.B."/>
            <person name="Gainer-Dewar J."/>
            <person name="Goldberg J."/>
            <person name="Griggs A."/>
            <person name="Gujja S."/>
            <person name="Hansen M."/>
            <person name="Howarth C."/>
            <person name="Imamovic A."/>
            <person name="Ireland A."/>
            <person name="Larimer J."/>
            <person name="McCowan C."/>
            <person name="Murphy C."/>
            <person name="Pearson M."/>
            <person name="Poon T.W."/>
            <person name="Priest M."/>
            <person name="Roberts A."/>
            <person name="Saif S."/>
            <person name="Shea T."/>
            <person name="Sisk P."/>
            <person name="Sykes S."/>
            <person name="Wortman J."/>
            <person name="Nusbaum C."/>
            <person name="Birren B."/>
        </authorList>
    </citation>
    <scope>NUCLEOTIDE SEQUENCE [LARGE SCALE GENOMIC DNA]</scope>
    <source>
        <strain evidence="1 2">ATCC 51939</strain>
    </source>
</reference>
<evidence type="ECO:0000313" key="1">
    <source>
        <dbReference type="EMBL" id="EPF32450.1"/>
    </source>
</evidence>
<evidence type="ECO:0000313" key="2">
    <source>
        <dbReference type="Proteomes" id="UP000014541"/>
    </source>
</evidence>